<organism evidence="1 2">
    <name type="scientific">Bacillus phage PBC2</name>
    <dbReference type="NCBI Taxonomy" id="1675029"/>
    <lineage>
        <taxon>Viruses</taxon>
        <taxon>Duplodnaviria</taxon>
        <taxon>Heunggongvirae</taxon>
        <taxon>Uroviricota</taxon>
        <taxon>Caudoviricetes</taxon>
        <taxon>Andregratiavirinae</taxon>
        <taxon>Haetaevirus</taxon>
        <taxon>Haetaevirus PBC2</taxon>
    </lineage>
</organism>
<dbReference type="EMBL" id="KT070867">
    <property type="protein sequence ID" value="AKQ08444.1"/>
    <property type="molecule type" value="Genomic_DNA"/>
</dbReference>
<name>A0A218KC27_9CAUD</name>
<gene>
    <name evidence="1" type="ORF">PBC2_129</name>
</gene>
<evidence type="ECO:0000313" key="1">
    <source>
        <dbReference type="EMBL" id="AKQ08444.1"/>
    </source>
</evidence>
<evidence type="ECO:0000313" key="2">
    <source>
        <dbReference type="Proteomes" id="UP000223102"/>
    </source>
</evidence>
<accession>A0A218KC27</accession>
<dbReference type="Proteomes" id="UP000223102">
    <property type="component" value="Segment"/>
</dbReference>
<reference evidence="1 2" key="1">
    <citation type="submission" date="2015-06" db="EMBL/GenBank/DDBJ databases">
        <title>Complete genome sequence of Bacillus cereus phage PBC2.</title>
        <authorList>
            <person name="Kong M."/>
            <person name="Ryu S."/>
        </authorList>
    </citation>
    <scope>NUCLEOTIDE SEQUENCE [LARGE SCALE GENOMIC DNA]</scope>
</reference>
<evidence type="ECO:0008006" key="3">
    <source>
        <dbReference type="Google" id="ProtNLM"/>
    </source>
</evidence>
<protein>
    <recommendedName>
        <fullName evidence="3">DUF1653 domain-containing protein</fullName>
    </recommendedName>
</protein>
<keyword evidence="2" id="KW-1185">Reference proteome</keyword>
<sequence>MIYKHYKGGLYFMVGYVTQFMPSDNLQVELFKTAMHTETEEVLTVLLVKDKATGGSHYAVDSDKYKGILCFYEDIDGNYWLRPKEMFFGTVMTSRPEFRQLIKVPRFEKVTGKELFDAISDLIDREVGAIAEHLNNMIEES</sequence>
<proteinExistence type="predicted"/>